<dbReference type="InterPro" id="IPR013221">
    <property type="entry name" value="Mur_ligase_cen"/>
</dbReference>
<keyword evidence="14" id="KW-1185">Reference proteome</keyword>
<keyword evidence="6" id="KW-0573">Peptidoglycan synthesis</keyword>
<evidence type="ECO:0000256" key="2">
    <source>
        <dbReference type="ARBA" id="ARBA00022618"/>
    </source>
</evidence>
<accession>A0ABM5MBW3</accession>
<evidence type="ECO:0000256" key="6">
    <source>
        <dbReference type="ARBA" id="ARBA00022984"/>
    </source>
</evidence>
<dbReference type="InterPro" id="IPR005757">
    <property type="entry name" value="Mpl"/>
</dbReference>
<feature type="domain" description="Mur ligase central" evidence="12">
    <location>
        <begin position="110"/>
        <end position="293"/>
    </location>
</feature>
<evidence type="ECO:0000259" key="10">
    <source>
        <dbReference type="Pfam" id="PF01225"/>
    </source>
</evidence>
<dbReference type="InterPro" id="IPR036565">
    <property type="entry name" value="Mur-like_cat_sf"/>
</dbReference>
<name>A0ABM5MBW3_FRAST</name>
<evidence type="ECO:0000256" key="5">
    <source>
        <dbReference type="ARBA" id="ARBA00022960"/>
    </source>
</evidence>
<dbReference type="EC" id="6.3.2.45" evidence="9"/>
<evidence type="ECO:0000313" key="13">
    <source>
        <dbReference type="EMBL" id="AEI36727.1"/>
    </source>
</evidence>
<evidence type="ECO:0000259" key="12">
    <source>
        <dbReference type="Pfam" id="PF08245"/>
    </source>
</evidence>
<keyword evidence="2" id="KW-0132">Cell division</keyword>
<dbReference type="Pfam" id="PF01225">
    <property type="entry name" value="Mur_ligase"/>
    <property type="match status" value="1"/>
</dbReference>
<dbReference type="PANTHER" id="PTHR43445">
    <property type="entry name" value="UDP-N-ACETYLMURAMATE--L-ALANINE LIGASE-RELATED"/>
    <property type="match status" value="1"/>
</dbReference>
<dbReference type="Pfam" id="PF02875">
    <property type="entry name" value="Mur_ligase_C"/>
    <property type="match status" value="1"/>
</dbReference>
<dbReference type="GO" id="GO:0016874">
    <property type="term" value="F:ligase activity"/>
    <property type="evidence" value="ECO:0007669"/>
    <property type="project" value="UniProtKB-KW"/>
</dbReference>
<evidence type="ECO:0000256" key="1">
    <source>
        <dbReference type="ARBA" id="ARBA00022598"/>
    </source>
</evidence>
<evidence type="ECO:0000259" key="11">
    <source>
        <dbReference type="Pfam" id="PF02875"/>
    </source>
</evidence>
<keyword evidence="4" id="KW-0067">ATP-binding</keyword>
<feature type="domain" description="Mur ligase N-terminal catalytic" evidence="10">
    <location>
        <begin position="4"/>
        <end position="101"/>
    </location>
</feature>
<dbReference type="SUPFAM" id="SSF53244">
    <property type="entry name" value="MurD-like peptide ligases, peptide-binding domain"/>
    <property type="match status" value="1"/>
</dbReference>
<dbReference type="InterPro" id="IPR000713">
    <property type="entry name" value="Mur_ligase_N"/>
</dbReference>
<proteinExistence type="predicted"/>
<protein>
    <recommendedName>
        <fullName evidence="9">UDP-N-acetylmuramate:L-alanyl-gamma-D-glutamyl-meso-diaminopimelate ligase</fullName>
        <ecNumber evidence="9">6.3.2.45</ecNumber>
    </recommendedName>
</protein>
<evidence type="ECO:0000256" key="9">
    <source>
        <dbReference type="NCBIfam" id="TIGR01081"/>
    </source>
</evidence>
<evidence type="ECO:0000256" key="8">
    <source>
        <dbReference type="ARBA" id="ARBA00023316"/>
    </source>
</evidence>
<dbReference type="InterPro" id="IPR004101">
    <property type="entry name" value="Mur_ligase_C"/>
</dbReference>
<organism evidence="13 14">
    <name type="scientific">Francisella salina</name>
    <dbReference type="NCBI Taxonomy" id="573569"/>
    <lineage>
        <taxon>Bacteria</taxon>
        <taxon>Pseudomonadati</taxon>
        <taxon>Pseudomonadota</taxon>
        <taxon>Gammaproteobacteria</taxon>
        <taxon>Thiotrichales</taxon>
        <taxon>Francisellaceae</taxon>
        <taxon>Francisella</taxon>
    </lineage>
</organism>
<dbReference type="Gene3D" id="3.40.50.720">
    <property type="entry name" value="NAD(P)-binding Rossmann-like Domain"/>
    <property type="match status" value="1"/>
</dbReference>
<dbReference type="Gene3D" id="3.40.1190.10">
    <property type="entry name" value="Mur-like, catalytic domain"/>
    <property type="match status" value="1"/>
</dbReference>
<dbReference type="PANTHER" id="PTHR43445:SF5">
    <property type="entry name" value="UDP-N-ACETYLMURAMATE--L-ALANYL-GAMMA-D-GLUTAMYL-MESO-2,6-DIAMINOHEPTANDIOATE LIGASE"/>
    <property type="match status" value="1"/>
</dbReference>
<feature type="domain" description="Mur ligase C-terminal" evidence="11">
    <location>
        <begin position="315"/>
        <end position="421"/>
    </location>
</feature>
<keyword evidence="7" id="KW-0131">Cell cycle</keyword>
<dbReference type="SUPFAM" id="SSF51984">
    <property type="entry name" value="MurCD N-terminal domain"/>
    <property type="match status" value="1"/>
</dbReference>
<dbReference type="NCBIfam" id="TIGR01081">
    <property type="entry name" value="mpl"/>
    <property type="match status" value="1"/>
</dbReference>
<reference evidence="13" key="1">
    <citation type="submission" date="2011-05" db="EMBL/GenBank/DDBJ databases">
        <authorList>
            <person name="Kuske C.R."/>
            <person name="Challacombe J.F."/>
            <person name="Siddaramappa S."/>
            <person name="Petersen J.M."/>
            <person name="Bruce D.C."/>
        </authorList>
    </citation>
    <scope>NUCLEOTIDE SEQUENCE</scope>
    <source>
        <strain evidence="13">TX077308</strain>
    </source>
</reference>
<dbReference type="SUPFAM" id="SSF53623">
    <property type="entry name" value="MurD-like peptide ligases, catalytic domain"/>
    <property type="match status" value="1"/>
</dbReference>
<dbReference type="InterPro" id="IPR050061">
    <property type="entry name" value="MurCDEF_pg_biosynth"/>
</dbReference>
<keyword evidence="1 13" id="KW-0436">Ligase</keyword>
<keyword evidence="3" id="KW-0547">Nucleotide-binding</keyword>
<evidence type="ECO:0000256" key="7">
    <source>
        <dbReference type="ARBA" id="ARBA00023306"/>
    </source>
</evidence>
<keyword evidence="8" id="KW-0961">Cell wall biogenesis/degradation</keyword>
<dbReference type="Proteomes" id="UP000000490">
    <property type="component" value="Chromosome"/>
</dbReference>
<sequence>MSKHIHILGICGTFMGSLAVLAKQKGYKVTGSDLNVYPPMSTYLESQGIEILQGFDCDQLDTNPDEIIIGNIMKRGMPIIEKILAEKLNYFSGPEWLYQNILKYKKVIAIAGTHGKTTTTTMTIKILEQAGLNPSFLVGGVSSDFGVSSRYTDSEYFVIEADEYDTAFFDKRSKLIHYDPSIFVINNIEFDHADIFKDIDAIFWQFHQLLRKMPSTAKIICNDKDENIQKIISMGCWSEVVRVNSDNGIKIAKHVADYSRFELCDFNDDNVEISWDLIGEHNALNAMNAYAVAKQLNISDEVIKNALESFRGVKRRLEVLSHQNDVTLYDDFAHHPTSIKLTLEAVRNKDKEAYLIALIDPRSNTMRQGDNKDNLPMSIIEADRVLLYNHSLLKWDAKEVLKNSSNVDFIVSVDDFVNRISELLTKYQDRNIQLVMMSNGSFDGLREKLVKFLETK</sequence>
<dbReference type="InterPro" id="IPR036615">
    <property type="entry name" value="Mur_ligase_C_dom_sf"/>
</dbReference>
<dbReference type="RefSeq" id="WP_013923556.1">
    <property type="nucleotide sequence ID" value="NC_015696.1"/>
</dbReference>
<evidence type="ECO:0000256" key="3">
    <source>
        <dbReference type="ARBA" id="ARBA00022741"/>
    </source>
</evidence>
<dbReference type="Gene3D" id="3.90.190.20">
    <property type="entry name" value="Mur ligase, C-terminal domain"/>
    <property type="match status" value="1"/>
</dbReference>
<keyword evidence="5" id="KW-0133">Cell shape</keyword>
<evidence type="ECO:0000256" key="4">
    <source>
        <dbReference type="ARBA" id="ARBA00022840"/>
    </source>
</evidence>
<gene>
    <name evidence="13" type="ordered locus">F7308_1803</name>
</gene>
<dbReference type="Pfam" id="PF08245">
    <property type="entry name" value="Mur_ligase_M"/>
    <property type="match status" value="1"/>
</dbReference>
<dbReference type="EMBL" id="CP002872">
    <property type="protein sequence ID" value="AEI36727.1"/>
    <property type="molecule type" value="Genomic_DNA"/>
</dbReference>
<evidence type="ECO:0000313" key="14">
    <source>
        <dbReference type="Proteomes" id="UP000000490"/>
    </source>
</evidence>